<comment type="subcellular location">
    <subcellularLocation>
        <location evidence="1">Cell membrane</location>
        <topology evidence="1">Multi-pass membrane protein</topology>
    </subcellularLocation>
</comment>
<evidence type="ECO:0000256" key="3">
    <source>
        <dbReference type="ARBA" id="ARBA00022448"/>
    </source>
</evidence>
<dbReference type="GO" id="GO:0071978">
    <property type="term" value="P:bacterial-type flagellum-dependent swarming motility"/>
    <property type="evidence" value="ECO:0007669"/>
    <property type="project" value="InterPro"/>
</dbReference>
<evidence type="ECO:0000256" key="2">
    <source>
        <dbReference type="ARBA" id="ARBA00008038"/>
    </source>
</evidence>
<feature type="domain" description="MotA/TolQ/ExbB proton channel" evidence="9">
    <location>
        <begin position="99"/>
        <end position="213"/>
    </location>
</feature>
<keyword evidence="10" id="KW-0966">Cell projection</keyword>
<dbReference type="PANTHER" id="PTHR30433:SF2">
    <property type="entry name" value="MOTILITY PROTEIN A"/>
    <property type="match status" value="1"/>
</dbReference>
<evidence type="ECO:0000256" key="6">
    <source>
        <dbReference type="ARBA" id="ARBA00022989"/>
    </source>
</evidence>
<dbReference type="PANTHER" id="PTHR30433">
    <property type="entry name" value="CHEMOTAXIS PROTEIN MOTA"/>
    <property type="match status" value="1"/>
</dbReference>
<gene>
    <name evidence="10" type="ORF">MNBD_GAMMA05-666</name>
</gene>
<evidence type="ECO:0000256" key="7">
    <source>
        <dbReference type="ARBA" id="ARBA00023136"/>
    </source>
</evidence>
<keyword evidence="5 8" id="KW-0812">Transmembrane</keyword>
<dbReference type="GO" id="GO:0005886">
    <property type="term" value="C:plasma membrane"/>
    <property type="evidence" value="ECO:0007669"/>
    <property type="project" value="UniProtKB-SubCell"/>
</dbReference>
<dbReference type="Pfam" id="PF01618">
    <property type="entry name" value="MotA_ExbB"/>
    <property type="match status" value="1"/>
</dbReference>
<dbReference type="NCBIfam" id="NF006527">
    <property type="entry name" value="PRK08990.1"/>
    <property type="match status" value="1"/>
</dbReference>
<keyword evidence="4" id="KW-1003">Cell membrane</keyword>
<keyword evidence="10" id="KW-0282">Flagellum</keyword>
<evidence type="ECO:0000313" key="10">
    <source>
        <dbReference type="EMBL" id="VAW52140.1"/>
    </source>
</evidence>
<sequence>MDLATLIGIVAAVGCIMAAIMMGGEMGMFVNAPSIMIVVAGTFAVVTMKFSLSDMLGAFGVAVKAFVNKIQHPAEIMEQSIELANVARKDGLLGLENVEVKNEFLAKGITMVVDGNPPELVHKILSKEISISIERNETGLSIFKAMGDVAPAMGMIGTLIGLVQMMSNMSDPKSIGPAMAVALLTTLYGAVIATVFALPIADKLALRSNEERLTKSMILESISAIQEGLNPRMIEGLLSIYLTPDKKSKGKDKEEEKAA</sequence>
<protein>
    <submittedName>
        <fullName evidence="10">Flagellar motor rotation protein MotA</fullName>
    </submittedName>
</protein>
<accession>A0A3B0WI26</accession>
<reference evidence="10" key="1">
    <citation type="submission" date="2018-06" db="EMBL/GenBank/DDBJ databases">
        <authorList>
            <person name="Zhirakovskaya E."/>
        </authorList>
    </citation>
    <scope>NUCLEOTIDE SEQUENCE</scope>
</reference>
<evidence type="ECO:0000256" key="8">
    <source>
        <dbReference type="SAM" id="Phobius"/>
    </source>
</evidence>
<dbReference type="InterPro" id="IPR002898">
    <property type="entry name" value="MotA_ExbB_proton_chnl"/>
</dbReference>
<dbReference type="GO" id="GO:0006935">
    <property type="term" value="P:chemotaxis"/>
    <property type="evidence" value="ECO:0007669"/>
    <property type="project" value="InterPro"/>
</dbReference>
<organism evidence="10">
    <name type="scientific">hydrothermal vent metagenome</name>
    <dbReference type="NCBI Taxonomy" id="652676"/>
    <lineage>
        <taxon>unclassified sequences</taxon>
        <taxon>metagenomes</taxon>
        <taxon>ecological metagenomes</taxon>
    </lineage>
</organism>
<feature type="transmembrane region" description="Helical" evidence="8">
    <location>
        <begin position="145"/>
        <end position="166"/>
    </location>
</feature>
<comment type="similarity">
    <text evidence="2">Belongs to the MotA family.</text>
</comment>
<evidence type="ECO:0000259" key="9">
    <source>
        <dbReference type="Pfam" id="PF01618"/>
    </source>
</evidence>
<evidence type="ECO:0000256" key="5">
    <source>
        <dbReference type="ARBA" id="ARBA00022692"/>
    </source>
</evidence>
<dbReference type="InterPro" id="IPR047055">
    <property type="entry name" value="MotA-like"/>
</dbReference>
<evidence type="ECO:0000256" key="1">
    <source>
        <dbReference type="ARBA" id="ARBA00004651"/>
    </source>
</evidence>
<keyword evidence="7 8" id="KW-0472">Membrane</keyword>
<dbReference type="AlphaFoldDB" id="A0A3B0WI26"/>
<keyword evidence="10" id="KW-0969">Cilium</keyword>
<dbReference type="InterPro" id="IPR000540">
    <property type="entry name" value="Flag_MotA_CS"/>
</dbReference>
<proteinExistence type="inferred from homology"/>
<feature type="transmembrane region" description="Helical" evidence="8">
    <location>
        <begin position="178"/>
        <end position="198"/>
    </location>
</feature>
<keyword evidence="3" id="KW-0813">Transport</keyword>
<name>A0A3B0WI26_9ZZZZ</name>
<dbReference type="PROSITE" id="PS01307">
    <property type="entry name" value="MOTA"/>
    <property type="match status" value="1"/>
</dbReference>
<dbReference type="EMBL" id="UOFE01000024">
    <property type="protein sequence ID" value="VAW52140.1"/>
    <property type="molecule type" value="Genomic_DNA"/>
</dbReference>
<evidence type="ECO:0000256" key="4">
    <source>
        <dbReference type="ARBA" id="ARBA00022475"/>
    </source>
</evidence>
<keyword evidence="6 8" id="KW-1133">Transmembrane helix</keyword>